<keyword evidence="1" id="KW-1133">Transmembrane helix</keyword>
<dbReference type="Proteomes" id="UP000700596">
    <property type="component" value="Unassembled WGS sequence"/>
</dbReference>
<gene>
    <name evidence="2" type="ORF">B0J11DRAFT_27387</name>
</gene>
<proteinExistence type="predicted"/>
<protein>
    <submittedName>
        <fullName evidence="2">Uncharacterized protein</fullName>
    </submittedName>
</protein>
<dbReference type="OrthoDB" id="4191440at2759"/>
<evidence type="ECO:0000256" key="1">
    <source>
        <dbReference type="SAM" id="Phobius"/>
    </source>
</evidence>
<comment type="caution">
    <text evidence="2">The sequence shown here is derived from an EMBL/GenBank/DDBJ whole genome shotgun (WGS) entry which is preliminary data.</text>
</comment>
<feature type="transmembrane region" description="Helical" evidence="1">
    <location>
        <begin position="72"/>
        <end position="104"/>
    </location>
</feature>
<keyword evidence="1" id="KW-0472">Membrane</keyword>
<evidence type="ECO:0000313" key="2">
    <source>
        <dbReference type="EMBL" id="KAH7138881.1"/>
    </source>
</evidence>
<keyword evidence="1" id="KW-0812">Transmembrane</keyword>
<sequence>MGRMQSWWRTNLFALPSTITRFVLIFPWAIYYSYTQRHWKMIRENPELHAGLYSPLIVKGERIAAQWGRIGFFYNFSVAIPALVMSVPFSLIFGFFDLIIAIFISVATHFQTLYVPHSLNACKGGGAHTFQVPRGTNESLFDLMGRLNATAVPGEKFCNAMVQEWQFGLSLSVIYTSIAFTNVCFCILIFIRRYRTLHYERKSFRAWFLETALELPRYTYFCICGLVYLFLIFPFRFLPVQITWPTRLAKRYAAKTTQRVPTPHQIKIKMSTLTGRHQTALEKMYCNNGEPINQTPLASFLSIYDILILVTGELHYNDINALSRTSKSVREALFPSINLSPLDCQSSNAQRLAHFRLYTCDPLSKDTCYLCAAQICGSCQKSRALKLTNLPWHLDNCVPYCRVCYATSNKSDPSYRLQTPRCNCAPPDEKARFLDYLAWGGPNKATYFNWQYVARTVCKMCDVMLDSEIAVQRMARTKAELKDPQREGIDRCGGGRRGSGCGKLLESGVRWWGCKGCKKECTKSCHVSWTKTDV</sequence>
<accession>A0A9P9EL26</accession>
<feature type="transmembrane region" description="Helical" evidence="1">
    <location>
        <begin position="169"/>
        <end position="191"/>
    </location>
</feature>
<name>A0A9P9EL26_9PLEO</name>
<feature type="transmembrane region" description="Helical" evidence="1">
    <location>
        <begin position="218"/>
        <end position="238"/>
    </location>
</feature>
<reference evidence="2" key="1">
    <citation type="journal article" date="2021" name="Nat. Commun.">
        <title>Genetic determinants of endophytism in the Arabidopsis root mycobiome.</title>
        <authorList>
            <person name="Mesny F."/>
            <person name="Miyauchi S."/>
            <person name="Thiergart T."/>
            <person name="Pickel B."/>
            <person name="Atanasova L."/>
            <person name="Karlsson M."/>
            <person name="Huettel B."/>
            <person name="Barry K.W."/>
            <person name="Haridas S."/>
            <person name="Chen C."/>
            <person name="Bauer D."/>
            <person name="Andreopoulos W."/>
            <person name="Pangilinan J."/>
            <person name="LaButti K."/>
            <person name="Riley R."/>
            <person name="Lipzen A."/>
            <person name="Clum A."/>
            <person name="Drula E."/>
            <person name="Henrissat B."/>
            <person name="Kohler A."/>
            <person name="Grigoriev I.V."/>
            <person name="Martin F.M."/>
            <person name="Hacquard S."/>
        </authorList>
    </citation>
    <scope>NUCLEOTIDE SEQUENCE</scope>
    <source>
        <strain evidence="2">MPI-CAGE-CH-0243</strain>
    </source>
</reference>
<feature type="transmembrane region" description="Helical" evidence="1">
    <location>
        <begin position="12"/>
        <end position="34"/>
    </location>
</feature>
<dbReference type="EMBL" id="JAGMWT010000001">
    <property type="protein sequence ID" value="KAH7138881.1"/>
    <property type="molecule type" value="Genomic_DNA"/>
</dbReference>
<organism evidence="2 3">
    <name type="scientific">Dendryphion nanum</name>
    <dbReference type="NCBI Taxonomy" id="256645"/>
    <lineage>
        <taxon>Eukaryota</taxon>
        <taxon>Fungi</taxon>
        <taxon>Dikarya</taxon>
        <taxon>Ascomycota</taxon>
        <taxon>Pezizomycotina</taxon>
        <taxon>Dothideomycetes</taxon>
        <taxon>Pleosporomycetidae</taxon>
        <taxon>Pleosporales</taxon>
        <taxon>Torulaceae</taxon>
        <taxon>Dendryphion</taxon>
    </lineage>
</organism>
<dbReference type="AlphaFoldDB" id="A0A9P9EL26"/>
<keyword evidence="3" id="KW-1185">Reference proteome</keyword>
<evidence type="ECO:0000313" key="3">
    <source>
        <dbReference type="Proteomes" id="UP000700596"/>
    </source>
</evidence>